<dbReference type="PANTHER" id="PTHR45436:SF5">
    <property type="entry name" value="SENSOR HISTIDINE KINASE TRCS"/>
    <property type="match status" value="1"/>
</dbReference>
<dbReference type="CDD" id="cd00082">
    <property type="entry name" value="HisKA"/>
    <property type="match status" value="1"/>
</dbReference>
<feature type="domain" description="HAMP" evidence="14">
    <location>
        <begin position="237"/>
        <end position="289"/>
    </location>
</feature>
<evidence type="ECO:0000256" key="5">
    <source>
        <dbReference type="ARBA" id="ARBA00022679"/>
    </source>
</evidence>
<dbReference type="Gene3D" id="3.30.565.10">
    <property type="entry name" value="Histidine kinase-like ATPase, C-terminal domain"/>
    <property type="match status" value="1"/>
</dbReference>
<reference evidence="15 16" key="1">
    <citation type="journal article" date="2020" name="Microorganisms">
        <title>Osmotic Adaptation and Compatible Solute Biosynthesis of Phototrophic Bacteria as Revealed from Genome Analyses.</title>
        <authorList>
            <person name="Imhoff J.F."/>
            <person name="Rahn T."/>
            <person name="Kunzel S."/>
            <person name="Keller A."/>
            <person name="Neulinger S.C."/>
        </authorList>
    </citation>
    <scope>NUCLEOTIDE SEQUENCE [LARGE SCALE GENOMIC DNA]</scope>
    <source>
        <strain evidence="15 16">DSM 6210</strain>
    </source>
</reference>
<keyword evidence="5" id="KW-0808">Transferase</keyword>
<dbReference type="SMART" id="SM00388">
    <property type="entry name" value="HisKA"/>
    <property type="match status" value="1"/>
</dbReference>
<comment type="catalytic activity">
    <reaction evidence="1">
        <text>ATP + protein L-histidine = ADP + protein N-phospho-L-histidine.</text>
        <dbReference type="EC" id="2.7.13.3"/>
    </reaction>
</comment>
<feature type="region of interest" description="Disordered" evidence="11">
    <location>
        <begin position="88"/>
        <end position="113"/>
    </location>
</feature>
<keyword evidence="8 12" id="KW-1133">Transmembrane helix</keyword>
<dbReference type="SMART" id="SM00304">
    <property type="entry name" value="HAMP"/>
    <property type="match status" value="1"/>
</dbReference>
<evidence type="ECO:0000313" key="16">
    <source>
        <dbReference type="Proteomes" id="UP000748752"/>
    </source>
</evidence>
<comment type="subcellular location">
    <subcellularLocation>
        <location evidence="2">Membrane</location>
    </subcellularLocation>
</comment>
<dbReference type="PANTHER" id="PTHR45436">
    <property type="entry name" value="SENSOR HISTIDINE KINASE YKOH"/>
    <property type="match status" value="1"/>
</dbReference>
<proteinExistence type="predicted"/>
<dbReference type="InterPro" id="IPR036890">
    <property type="entry name" value="HATPase_C_sf"/>
</dbReference>
<evidence type="ECO:0000256" key="1">
    <source>
        <dbReference type="ARBA" id="ARBA00000085"/>
    </source>
</evidence>
<protein>
    <recommendedName>
        <fullName evidence="3">histidine kinase</fullName>
        <ecNumber evidence="3">2.7.13.3</ecNumber>
    </recommendedName>
</protein>
<dbReference type="InterPro" id="IPR004358">
    <property type="entry name" value="Sig_transdc_His_kin-like_C"/>
</dbReference>
<evidence type="ECO:0000256" key="7">
    <source>
        <dbReference type="ARBA" id="ARBA00022777"/>
    </source>
</evidence>
<keyword evidence="16" id="KW-1185">Reference proteome</keyword>
<dbReference type="InterPro" id="IPR003661">
    <property type="entry name" value="HisK_dim/P_dom"/>
</dbReference>
<dbReference type="InterPro" id="IPR005467">
    <property type="entry name" value="His_kinase_dom"/>
</dbReference>
<evidence type="ECO:0000256" key="4">
    <source>
        <dbReference type="ARBA" id="ARBA00022553"/>
    </source>
</evidence>
<dbReference type="SUPFAM" id="SSF55874">
    <property type="entry name" value="ATPase domain of HSP90 chaperone/DNA topoisomerase II/histidine kinase"/>
    <property type="match status" value="1"/>
</dbReference>
<accession>A0ABS1CGA0</accession>
<feature type="transmembrane region" description="Helical" evidence="12">
    <location>
        <begin position="215"/>
        <end position="233"/>
    </location>
</feature>
<evidence type="ECO:0000256" key="3">
    <source>
        <dbReference type="ARBA" id="ARBA00012438"/>
    </source>
</evidence>
<feature type="domain" description="Histidine kinase" evidence="13">
    <location>
        <begin position="297"/>
        <end position="516"/>
    </location>
</feature>
<dbReference type="EMBL" id="NRRV01000011">
    <property type="protein sequence ID" value="MBK1630401.1"/>
    <property type="molecule type" value="Genomic_DNA"/>
</dbReference>
<dbReference type="InterPro" id="IPR003660">
    <property type="entry name" value="HAMP_dom"/>
</dbReference>
<evidence type="ECO:0000259" key="13">
    <source>
        <dbReference type="PROSITE" id="PS50109"/>
    </source>
</evidence>
<dbReference type="RefSeq" id="WP_200235208.1">
    <property type="nucleotide sequence ID" value="NZ_NRRV01000011.1"/>
</dbReference>
<dbReference type="Gene3D" id="6.10.340.10">
    <property type="match status" value="1"/>
</dbReference>
<dbReference type="SUPFAM" id="SSF158472">
    <property type="entry name" value="HAMP domain-like"/>
    <property type="match status" value="1"/>
</dbReference>
<keyword evidence="10 12" id="KW-0472">Membrane</keyword>
<dbReference type="InterPro" id="IPR036097">
    <property type="entry name" value="HisK_dim/P_sf"/>
</dbReference>
<evidence type="ECO:0000256" key="10">
    <source>
        <dbReference type="ARBA" id="ARBA00023136"/>
    </source>
</evidence>
<dbReference type="InterPro" id="IPR003594">
    <property type="entry name" value="HATPase_dom"/>
</dbReference>
<dbReference type="CDD" id="cd06225">
    <property type="entry name" value="HAMP"/>
    <property type="match status" value="1"/>
</dbReference>
<evidence type="ECO:0000256" key="8">
    <source>
        <dbReference type="ARBA" id="ARBA00022989"/>
    </source>
</evidence>
<keyword evidence="9" id="KW-0902">Two-component regulatory system</keyword>
<organism evidence="15 16">
    <name type="scientific">Thiohalocapsa halophila</name>
    <dbReference type="NCBI Taxonomy" id="69359"/>
    <lineage>
        <taxon>Bacteria</taxon>
        <taxon>Pseudomonadati</taxon>
        <taxon>Pseudomonadota</taxon>
        <taxon>Gammaproteobacteria</taxon>
        <taxon>Chromatiales</taxon>
        <taxon>Chromatiaceae</taxon>
        <taxon>Thiohalocapsa</taxon>
    </lineage>
</organism>
<evidence type="ECO:0000256" key="6">
    <source>
        <dbReference type="ARBA" id="ARBA00022692"/>
    </source>
</evidence>
<dbReference type="Pfam" id="PF00672">
    <property type="entry name" value="HAMP"/>
    <property type="match status" value="1"/>
</dbReference>
<evidence type="ECO:0000256" key="9">
    <source>
        <dbReference type="ARBA" id="ARBA00023012"/>
    </source>
</evidence>
<evidence type="ECO:0000259" key="14">
    <source>
        <dbReference type="PROSITE" id="PS50885"/>
    </source>
</evidence>
<evidence type="ECO:0000313" key="15">
    <source>
        <dbReference type="EMBL" id="MBK1630401.1"/>
    </source>
</evidence>
<dbReference type="Pfam" id="PF02518">
    <property type="entry name" value="HATPase_c"/>
    <property type="match status" value="1"/>
</dbReference>
<evidence type="ECO:0000256" key="12">
    <source>
        <dbReference type="SAM" id="Phobius"/>
    </source>
</evidence>
<dbReference type="PRINTS" id="PR00344">
    <property type="entry name" value="BCTRLSENSOR"/>
</dbReference>
<dbReference type="EC" id="2.7.13.3" evidence="3"/>
<gene>
    <name evidence="15" type="ORF">CKO31_06495</name>
</gene>
<evidence type="ECO:0000256" key="11">
    <source>
        <dbReference type="SAM" id="MobiDB-lite"/>
    </source>
</evidence>
<evidence type="ECO:0000256" key="2">
    <source>
        <dbReference type="ARBA" id="ARBA00004370"/>
    </source>
</evidence>
<keyword evidence="7" id="KW-0418">Kinase</keyword>
<comment type="caution">
    <text evidence="15">The sequence shown here is derived from an EMBL/GenBank/DDBJ whole genome shotgun (WGS) entry which is preliminary data.</text>
</comment>
<dbReference type="PROSITE" id="PS50109">
    <property type="entry name" value="HIS_KIN"/>
    <property type="match status" value="1"/>
</dbReference>
<keyword evidence="4" id="KW-0597">Phosphoprotein</keyword>
<sequence length="540" mass="58143">MQISLRTKLFLILLCVSLGTVIVTQGFVRWSFQRGLERLAAERQAQRLEAIAERLSAIHARDGGWDRLAADKRLWVHTLVGAPPERHRRRWAEPDVGDAPAHQDLPGRHGGRGPPPWAHRPLRELLGDLLAEPGAWPPRRVLARIQAGEPPRPLELRLMLLDAAGDIVYGREALLADAERHPLRDGGGLIGSLAVLPGPPITELADLRFRERQSGALWVIGLGVALLAALLAFPLSKRLTRPVVALQRSMRRLAAGDYDARVAVAGNDELGRLGRDLNDLAAALAQTEQARRQWAADIAHELRTPLSLLRADVEAMQDGVRPLDHAALDALHADSLRLGRLIDDLYELSMTDLGALSYRKAPVDLLALLSGELDAFEGAFAEAGIALALSADGADETRDWTVHGDPRRLAQLFGNLLRNTLAYTDRGGELRVRLSRRAGSAHIDFDDTAPGVPAADLPRLFERLYRVDASRNRATGGAGLGLAIARNIVAAHGGAISAAASPLGGLRVQVALPLASAADGARSRYNSGHPGTAAHSAGDR</sequence>
<name>A0ABS1CGA0_9GAMM</name>
<dbReference type="SMART" id="SM00387">
    <property type="entry name" value="HATPase_c"/>
    <property type="match status" value="1"/>
</dbReference>
<dbReference type="Proteomes" id="UP000748752">
    <property type="component" value="Unassembled WGS sequence"/>
</dbReference>
<dbReference type="PROSITE" id="PS50885">
    <property type="entry name" value="HAMP"/>
    <property type="match status" value="1"/>
</dbReference>
<dbReference type="InterPro" id="IPR050428">
    <property type="entry name" value="TCS_sensor_his_kinase"/>
</dbReference>
<feature type="region of interest" description="Disordered" evidence="11">
    <location>
        <begin position="521"/>
        <end position="540"/>
    </location>
</feature>
<keyword evidence="6 12" id="KW-0812">Transmembrane</keyword>
<dbReference type="SUPFAM" id="SSF47384">
    <property type="entry name" value="Homodimeric domain of signal transducing histidine kinase"/>
    <property type="match status" value="1"/>
</dbReference>
<dbReference type="Gene3D" id="1.10.287.130">
    <property type="match status" value="1"/>
</dbReference>
<dbReference type="Pfam" id="PF00512">
    <property type="entry name" value="HisKA"/>
    <property type="match status" value="1"/>
</dbReference>